<evidence type="ECO:0000313" key="2">
    <source>
        <dbReference type="EMBL" id="MDI3319527.1"/>
    </source>
</evidence>
<feature type="domain" description="Peptidase M15C" evidence="1">
    <location>
        <begin position="176"/>
        <end position="247"/>
    </location>
</feature>
<dbReference type="SUPFAM" id="SSF55166">
    <property type="entry name" value="Hedgehog/DD-peptidase"/>
    <property type="match status" value="1"/>
</dbReference>
<keyword evidence="3" id="KW-1185">Reference proteome</keyword>
<accession>A0ABT6RAC7</accession>
<dbReference type="RefSeq" id="WP_282333643.1">
    <property type="nucleotide sequence ID" value="NZ_JASBRG010000004.1"/>
</dbReference>
<sequence>MLPILLLFFKIGLWQASSWQVPHNVQKLMSAYPDFVRGYENNYIIFNDNSKMLYDDGIANKSYVQLLNNPDIEDQFKYEYKKGNIPSAITKNNDPGRMRNEAFFKKMYGSTEAEVKKNLVEMVWCPKLVHQKIKVTKINGIDKQLHLISAELDEHPELKEYVTNIGGTFNWRKINGSERLSMHSFGMTVDINTKFSDYWQWACKCTNEDANLGYKNRIPQLIIDIFERHGFIWGGKWYHYDTMHFEYRPELIEN</sequence>
<dbReference type="Gene3D" id="3.30.1380.10">
    <property type="match status" value="1"/>
</dbReference>
<gene>
    <name evidence="2" type="ORF">QJ048_07065</name>
</gene>
<reference evidence="2 3" key="1">
    <citation type="submission" date="2023-05" db="EMBL/GenBank/DDBJ databases">
        <title>Genome sequence of Pinibacter sp. MAH-24.</title>
        <authorList>
            <person name="Huq M.A."/>
        </authorList>
    </citation>
    <scope>NUCLEOTIDE SEQUENCE [LARGE SCALE GENOMIC DNA]</scope>
    <source>
        <strain evidence="2 3">MAH-24</strain>
    </source>
</reference>
<organism evidence="2 3">
    <name type="scientific">Pinibacter soli</name>
    <dbReference type="NCBI Taxonomy" id="3044211"/>
    <lineage>
        <taxon>Bacteria</taxon>
        <taxon>Pseudomonadati</taxon>
        <taxon>Bacteroidota</taxon>
        <taxon>Chitinophagia</taxon>
        <taxon>Chitinophagales</taxon>
        <taxon>Chitinophagaceae</taxon>
        <taxon>Pinibacter</taxon>
    </lineage>
</organism>
<dbReference type="Proteomes" id="UP001226434">
    <property type="component" value="Unassembled WGS sequence"/>
</dbReference>
<dbReference type="InterPro" id="IPR009045">
    <property type="entry name" value="Zn_M74/Hedgehog-like"/>
</dbReference>
<name>A0ABT6RAC7_9BACT</name>
<proteinExistence type="predicted"/>
<dbReference type="InterPro" id="IPR039561">
    <property type="entry name" value="Peptidase_M15C"/>
</dbReference>
<evidence type="ECO:0000259" key="1">
    <source>
        <dbReference type="Pfam" id="PF13539"/>
    </source>
</evidence>
<dbReference type="EMBL" id="JASBRG010000004">
    <property type="protein sequence ID" value="MDI3319527.1"/>
    <property type="molecule type" value="Genomic_DNA"/>
</dbReference>
<evidence type="ECO:0000313" key="3">
    <source>
        <dbReference type="Proteomes" id="UP001226434"/>
    </source>
</evidence>
<comment type="caution">
    <text evidence="2">The sequence shown here is derived from an EMBL/GenBank/DDBJ whole genome shotgun (WGS) entry which is preliminary data.</text>
</comment>
<protein>
    <submittedName>
        <fullName evidence="2">M15 family metallopeptidase</fullName>
    </submittedName>
</protein>
<dbReference type="Pfam" id="PF13539">
    <property type="entry name" value="Peptidase_M15_4"/>
    <property type="match status" value="1"/>
</dbReference>